<feature type="compositionally biased region" description="Basic and acidic residues" evidence="1">
    <location>
        <begin position="201"/>
        <end position="216"/>
    </location>
</feature>
<sequence>MAAAPAPARPQARARETTGDLLRSLVGVELADEAAWDLRRRPVDPRVHPLMGADCCWTPALEGQASAPIGRALVDHDLGVPRPVPACSICESRRDADGEVLPGTGVRPGDPFVCLGCQCASPGNAGAIRRGTRPRPRQPSRTPRGRTRLAAKERAALARKPEGPPCLALCDARDAGEAEAASAIERAFALHRSGLITLAELHDRAGTEPGVDPRDRGRPRRPPRQTA</sequence>
<reference evidence="2 3" key="1">
    <citation type="submission" date="2019-02" db="EMBL/GenBank/DDBJ databases">
        <title>Deep-cultivation of Planctomycetes and their phenomic and genomic characterization uncovers novel biology.</title>
        <authorList>
            <person name="Wiegand S."/>
            <person name="Jogler M."/>
            <person name="Boedeker C."/>
            <person name="Pinto D."/>
            <person name="Vollmers J."/>
            <person name="Rivas-Marin E."/>
            <person name="Kohn T."/>
            <person name="Peeters S.H."/>
            <person name="Heuer A."/>
            <person name="Rast P."/>
            <person name="Oberbeckmann S."/>
            <person name="Bunk B."/>
            <person name="Jeske O."/>
            <person name="Meyerdierks A."/>
            <person name="Storesund J.E."/>
            <person name="Kallscheuer N."/>
            <person name="Luecker S."/>
            <person name="Lage O.M."/>
            <person name="Pohl T."/>
            <person name="Merkel B.J."/>
            <person name="Hornburger P."/>
            <person name="Mueller R.-W."/>
            <person name="Bruemmer F."/>
            <person name="Labrenz M."/>
            <person name="Spormann A.M."/>
            <person name="Op den Camp H."/>
            <person name="Overmann J."/>
            <person name="Amann R."/>
            <person name="Jetten M.S.M."/>
            <person name="Mascher T."/>
            <person name="Medema M.H."/>
            <person name="Devos D.P."/>
            <person name="Kaster A.-K."/>
            <person name="Ovreas L."/>
            <person name="Rohde M."/>
            <person name="Galperin M.Y."/>
            <person name="Jogler C."/>
        </authorList>
    </citation>
    <scope>NUCLEOTIDE SEQUENCE [LARGE SCALE GENOMIC DNA]</scope>
    <source>
        <strain evidence="2 3">ElP</strain>
    </source>
</reference>
<evidence type="ECO:0000313" key="2">
    <source>
        <dbReference type="EMBL" id="QDV34041.1"/>
    </source>
</evidence>
<accession>A0A518GZP0</accession>
<feature type="compositionally biased region" description="Basic residues" evidence="1">
    <location>
        <begin position="217"/>
        <end position="227"/>
    </location>
</feature>
<evidence type="ECO:0000313" key="3">
    <source>
        <dbReference type="Proteomes" id="UP000317835"/>
    </source>
</evidence>
<feature type="region of interest" description="Disordered" evidence="1">
    <location>
        <begin position="201"/>
        <end position="227"/>
    </location>
</feature>
<dbReference type="RefSeq" id="WP_145268642.1">
    <property type="nucleotide sequence ID" value="NZ_CP036426.1"/>
</dbReference>
<gene>
    <name evidence="2" type="ORF">ElP_19220</name>
</gene>
<dbReference type="KEGG" id="tpla:ElP_19220"/>
<dbReference type="Proteomes" id="UP000317835">
    <property type="component" value="Chromosome"/>
</dbReference>
<dbReference type="EMBL" id="CP036426">
    <property type="protein sequence ID" value="QDV34041.1"/>
    <property type="molecule type" value="Genomic_DNA"/>
</dbReference>
<feature type="compositionally biased region" description="Basic residues" evidence="1">
    <location>
        <begin position="130"/>
        <end position="149"/>
    </location>
</feature>
<name>A0A518GZP0_9BACT</name>
<keyword evidence="3" id="KW-1185">Reference proteome</keyword>
<evidence type="ECO:0000256" key="1">
    <source>
        <dbReference type="SAM" id="MobiDB-lite"/>
    </source>
</evidence>
<dbReference type="AlphaFoldDB" id="A0A518GZP0"/>
<proteinExistence type="predicted"/>
<protein>
    <submittedName>
        <fullName evidence="2">Uncharacterized protein</fullName>
    </submittedName>
</protein>
<feature type="region of interest" description="Disordered" evidence="1">
    <location>
        <begin position="125"/>
        <end position="150"/>
    </location>
</feature>
<organism evidence="2 3">
    <name type="scientific">Tautonia plasticadhaerens</name>
    <dbReference type="NCBI Taxonomy" id="2527974"/>
    <lineage>
        <taxon>Bacteria</taxon>
        <taxon>Pseudomonadati</taxon>
        <taxon>Planctomycetota</taxon>
        <taxon>Planctomycetia</taxon>
        <taxon>Isosphaerales</taxon>
        <taxon>Isosphaeraceae</taxon>
        <taxon>Tautonia</taxon>
    </lineage>
</organism>